<sequence>MVATVANWVDAFRIDRYLQRNIDFSAYTWDTLAQIEPSSEALVQTHTLLTTRTSRAGNAPTRSLSHISGPNSTSAPVFSSTPLATGSKVARLCVYPVIPCHGIEIAKSKIVRRGMQYDAIYAFIKQAPNTKTWDLLLPKECPNLGRLSVEIWVPDIIKTRGSLDKAPNEAFIILSFPWVDRGWQGLLALLLAKITKGFRGQPDKEAILPVEFPTQREIQSVGYQYEEVNMGERVVKLLNMGRELPEEIAMFLGVKGKLGLARIDRCLDGENGTREIRSLCMLPEKLDEDSKDWVIRRPNITVSQTLPGSGQDISKIIFEQGDAMFSSDWSYDVSRYSDGALQIVPQPSEEPGRSTDSWLEVGMGIVVG</sequence>
<keyword evidence="2" id="KW-1185">Reference proteome</keyword>
<gene>
    <name evidence="1" type="ORF">CFIMG_005066RA</name>
</gene>
<name>A0A2C5X3Z0_9PEZI</name>
<proteinExistence type="predicted"/>
<dbReference type="AlphaFoldDB" id="A0A2C5X3Z0"/>
<dbReference type="Proteomes" id="UP000222788">
    <property type="component" value="Unassembled WGS sequence"/>
</dbReference>
<evidence type="ECO:0000313" key="1">
    <source>
        <dbReference type="EMBL" id="PHH52987.1"/>
    </source>
</evidence>
<comment type="caution">
    <text evidence="1">The sequence shown here is derived from an EMBL/GenBank/DDBJ whole genome shotgun (WGS) entry which is preliminary data.</text>
</comment>
<dbReference type="OrthoDB" id="17255at2759"/>
<organism evidence="1 2">
    <name type="scientific">Ceratocystis fimbriata CBS 114723</name>
    <dbReference type="NCBI Taxonomy" id="1035309"/>
    <lineage>
        <taxon>Eukaryota</taxon>
        <taxon>Fungi</taxon>
        <taxon>Dikarya</taxon>
        <taxon>Ascomycota</taxon>
        <taxon>Pezizomycotina</taxon>
        <taxon>Sordariomycetes</taxon>
        <taxon>Hypocreomycetidae</taxon>
        <taxon>Microascales</taxon>
        <taxon>Ceratocystidaceae</taxon>
        <taxon>Ceratocystis</taxon>
    </lineage>
</organism>
<accession>A0A2C5X3Z0</accession>
<protein>
    <submittedName>
        <fullName evidence="1">Uncharacterized protein</fullName>
    </submittedName>
</protein>
<dbReference type="EMBL" id="APWK03000052">
    <property type="protein sequence ID" value="PHH52987.1"/>
    <property type="molecule type" value="Genomic_DNA"/>
</dbReference>
<dbReference type="STRING" id="1035309.A0A2C5X3Z0"/>
<reference evidence="1 2" key="2">
    <citation type="journal article" date="2013" name="IMA Fungus">
        <title>IMA Genome-F 1: Ceratocystis fimbriata: Draft nuclear genome sequence for the plant pathogen, Ceratocystis fimbriata.</title>
        <authorList>
            <person name="Wilken P.M."/>
            <person name="Steenkamp E.T."/>
            <person name="Wingfield M.J."/>
            <person name="de Beer Z.W."/>
            <person name="Wingfield B.D."/>
        </authorList>
    </citation>
    <scope>NUCLEOTIDE SEQUENCE [LARGE SCALE GENOMIC DNA]</scope>
    <source>
        <strain evidence="1 2">CBS 114723</strain>
    </source>
</reference>
<reference evidence="1 2" key="1">
    <citation type="journal article" date="2013" name="Fungal Biol.">
        <title>Analysis of microsatellite markers in the genome of the plant pathogen Ceratocystis fimbriata.</title>
        <authorList>
            <person name="Simpson M.C."/>
            <person name="Wilken P.M."/>
            <person name="Coetzee M.P."/>
            <person name="Wingfield M.J."/>
            <person name="Wingfield B.D."/>
        </authorList>
    </citation>
    <scope>NUCLEOTIDE SEQUENCE [LARGE SCALE GENOMIC DNA]</scope>
    <source>
        <strain evidence="1 2">CBS 114723</strain>
    </source>
</reference>
<evidence type="ECO:0000313" key="2">
    <source>
        <dbReference type="Proteomes" id="UP000222788"/>
    </source>
</evidence>